<keyword evidence="13" id="KW-1185">Reference proteome</keyword>
<feature type="domain" description="Peptidase M13 N-terminal" evidence="11">
    <location>
        <begin position="52"/>
        <end position="174"/>
    </location>
</feature>
<feature type="chain" id="PRO_5009325650" description="Peptidase M13 N-terminal domain-containing protein" evidence="9">
    <location>
        <begin position="31"/>
        <end position="636"/>
    </location>
</feature>
<gene>
    <name evidence="12" type="primary">106089129</name>
</gene>
<dbReference type="SUPFAM" id="SSF55486">
    <property type="entry name" value="Metalloproteases ('zincins'), catalytic domain"/>
    <property type="match status" value="1"/>
</dbReference>
<dbReference type="GO" id="GO:0046872">
    <property type="term" value="F:metal ion binding"/>
    <property type="evidence" value="ECO:0007669"/>
    <property type="project" value="UniProtKB-KW"/>
</dbReference>
<evidence type="ECO:0000256" key="4">
    <source>
        <dbReference type="ARBA" id="ARBA00022670"/>
    </source>
</evidence>
<proteinExistence type="inferred from homology"/>
<sequence length="636" mass="73703">MFDPHKFCEDFKILLLWPLVVCLSITLVQANNANLEQLQLIEASMNPTIHACENFYAHACGKWTRNHAQDFSANLGEFLQFNHTSKMMDLVVRKYPEERLKNKQTQKALDKAAIYLHSCLKERSFDVWKYLDEVKPGPGLEWPLLAKDNQTGDWSQFDPFALMGRLHSYGLNTAIMEQLTVRDNGSVLTVLTIPDARDFEREAIDNLLLDLKLPQDVRLRQLDELHQTHDYWEAAFKDYADYGESENFFSYDDMKQDNPQMNRFLDYVIPPERREGNALVAIPFWDYISFLLARHWQPYENQKFCNYLMVKFLLHLKEATASGCLTTTQQRMHLAIDYLYYRHYYGPQARQVNQHLSGLTRIIHKQLLVNVRENHLNFSSEQVRAIRSILGNIAINIGNLPERVNLSAIEDFYRFLPVFNLSNFYANDLAMMKHRMLESWNCPSSMSCEEDIKSVPHNYFENDLLIIPFAALQLPLYDRQLDPLLLLSSLGTLMTHEFTHSIDVETLPRNVDYSTLFASVLQQADVKESLSCMQHQHATDSINERIADLIGARVAYGAYVSEHQQSQQPSFASIPWKKLFFLNMAQIFCANSADVEIAQAQAMRLNQIAKNLEVFAEAFDCPVGSKMNPLRKCRFY</sequence>
<dbReference type="Pfam" id="PF05649">
    <property type="entry name" value="Peptidase_M13_N"/>
    <property type="match status" value="1"/>
</dbReference>
<evidence type="ECO:0000313" key="12">
    <source>
        <dbReference type="EnsemblMetazoa" id="SCAU002923-PA"/>
    </source>
</evidence>
<evidence type="ECO:0000256" key="9">
    <source>
        <dbReference type="SAM" id="SignalP"/>
    </source>
</evidence>
<evidence type="ECO:0008006" key="14">
    <source>
        <dbReference type="Google" id="ProtNLM"/>
    </source>
</evidence>
<dbReference type="InterPro" id="IPR000718">
    <property type="entry name" value="Peptidase_M13"/>
</dbReference>
<keyword evidence="8" id="KW-0482">Metalloprotease</keyword>
<evidence type="ECO:0000313" key="13">
    <source>
        <dbReference type="Proteomes" id="UP000095300"/>
    </source>
</evidence>
<evidence type="ECO:0000256" key="6">
    <source>
        <dbReference type="ARBA" id="ARBA00022801"/>
    </source>
</evidence>
<dbReference type="AlphaFoldDB" id="A0A1I8NXJ9"/>
<dbReference type="EnsemblMetazoa" id="SCAU002923-RA">
    <property type="protein sequence ID" value="SCAU002923-PA"/>
    <property type="gene ID" value="SCAU002923"/>
</dbReference>
<protein>
    <recommendedName>
        <fullName evidence="14">Peptidase M13 N-terminal domain-containing protein</fullName>
    </recommendedName>
</protein>
<feature type="signal peptide" evidence="9">
    <location>
        <begin position="1"/>
        <end position="30"/>
    </location>
</feature>
<evidence type="ECO:0000256" key="1">
    <source>
        <dbReference type="ARBA" id="ARBA00001947"/>
    </source>
</evidence>
<name>A0A1I8NXJ9_STOCA</name>
<dbReference type="InterPro" id="IPR008753">
    <property type="entry name" value="Peptidase_M13_N"/>
</dbReference>
<evidence type="ECO:0000259" key="11">
    <source>
        <dbReference type="Pfam" id="PF05649"/>
    </source>
</evidence>
<comment type="similarity">
    <text evidence="3">Belongs to the peptidase M13 family.</text>
</comment>
<dbReference type="GO" id="GO:0005886">
    <property type="term" value="C:plasma membrane"/>
    <property type="evidence" value="ECO:0007669"/>
    <property type="project" value="UniProtKB-SubCell"/>
</dbReference>
<keyword evidence="5" id="KW-0479">Metal-binding</keyword>
<dbReference type="InterPro" id="IPR042089">
    <property type="entry name" value="Peptidase_M13_dom_2"/>
</dbReference>
<evidence type="ECO:0000256" key="3">
    <source>
        <dbReference type="ARBA" id="ARBA00007357"/>
    </source>
</evidence>
<dbReference type="PANTHER" id="PTHR11733:SF167">
    <property type="entry name" value="FI17812P1-RELATED"/>
    <property type="match status" value="1"/>
</dbReference>
<dbReference type="Gene3D" id="1.10.1380.10">
    <property type="entry name" value="Neutral endopeptidase , domain2"/>
    <property type="match status" value="2"/>
</dbReference>
<keyword evidence="4" id="KW-0645">Protease</keyword>
<dbReference type="Pfam" id="PF01431">
    <property type="entry name" value="Peptidase_M13"/>
    <property type="match status" value="1"/>
</dbReference>
<dbReference type="PANTHER" id="PTHR11733">
    <property type="entry name" value="ZINC METALLOPROTEASE FAMILY M13 NEPRILYSIN-RELATED"/>
    <property type="match status" value="1"/>
</dbReference>
<dbReference type="GO" id="GO:0004222">
    <property type="term" value="F:metalloendopeptidase activity"/>
    <property type="evidence" value="ECO:0007669"/>
    <property type="project" value="InterPro"/>
</dbReference>
<keyword evidence="9" id="KW-0732">Signal</keyword>
<evidence type="ECO:0000256" key="7">
    <source>
        <dbReference type="ARBA" id="ARBA00022833"/>
    </source>
</evidence>
<dbReference type="InterPro" id="IPR024079">
    <property type="entry name" value="MetalloPept_cat_dom_sf"/>
</dbReference>
<comment type="cofactor">
    <cofactor evidence="1">
        <name>Zn(2+)</name>
        <dbReference type="ChEBI" id="CHEBI:29105"/>
    </cofactor>
</comment>
<organism evidence="12 13">
    <name type="scientific">Stomoxys calcitrans</name>
    <name type="common">Stable fly</name>
    <name type="synonym">Conops calcitrans</name>
    <dbReference type="NCBI Taxonomy" id="35570"/>
    <lineage>
        <taxon>Eukaryota</taxon>
        <taxon>Metazoa</taxon>
        <taxon>Ecdysozoa</taxon>
        <taxon>Arthropoda</taxon>
        <taxon>Hexapoda</taxon>
        <taxon>Insecta</taxon>
        <taxon>Pterygota</taxon>
        <taxon>Neoptera</taxon>
        <taxon>Endopterygota</taxon>
        <taxon>Diptera</taxon>
        <taxon>Brachycera</taxon>
        <taxon>Muscomorpha</taxon>
        <taxon>Muscoidea</taxon>
        <taxon>Muscidae</taxon>
        <taxon>Stomoxys</taxon>
    </lineage>
</organism>
<dbReference type="GO" id="GO:0016485">
    <property type="term" value="P:protein processing"/>
    <property type="evidence" value="ECO:0007669"/>
    <property type="project" value="TreeGrafter"/>
</dbReference>
<evidence type="ECO:0000259" key="10">
    <source>
        <dbReference type="Pfam" id="PF01431"/>
    </source>
</evidence>
<dbReference type="InterPro" id="IPR018497">
    <property type="entry name" value="Peptidase_M13_C"/>
</dbReference>
<evidence type="ECO:0000256" key="8">
    <source>
        <dbReference type="ARBA" id="ARBA00023049"/>
    </source>
</evidence>
<reference evidence="12" key="1">
    <citation type="submission" date="2020-05" db="UniProtKB">
        <authorList>
            <consortium name="EnsemblMetazoa"/>
        </authorList>
    </citation>
    <scope>IDENTIFICATION</scope>
    <source>
        <strain evidence="12">USDA</strain>
    </source>
</reference>
<dbReference type="PROSITE" id="PS51885">
    <property type="entry name" value="NEPRILYSIN"/>
    <property type="match status" value="1"/>
</dbReference>
<evidence type="ECO:0000256" key="2">
    <source>
        <dbReference type="ARBA" id="ARBA00004401"/>
    </source>
</evidence>
<dbReference type="VEuPathDB" id="VectorBase:SCAU002923"/>
<dbReference type="Gene3D" id="3.40.390.10">
    <property type="entry name" value="Collagenase (Catalytic Domain)"/>
    <property type="match status" value="2"/>
</dbReference>
<evidence type="ECO:0000256" key="5">
    <source>
        <dbReference type="ARBA" id="ARBA00022723"/>
    </source>
</evidence>
<accession>A0A1I8NXJ9</accession>
<comment type="subcellular location">
    <subcellularLocation>
        <location evidence="2">Cell membrane</location>
        <topology evidence="2">Single-pass type II membrane protein</topology>
    </subcellularLocation>
</comment>
<feature type="domain" description="Peptidase M13 C-terminal" evidence="10">
    <location>
        <begin position="462"/>
        <end position="634"/>
    </location>
</feature>
<keyword evidence="6" id="KW-0378">Hydrolase</keyword>
<dbReference type="Proteomes" id="UP000095300">
    <property type="component" value="Unassembled WGS sequence"/>
</dbReference>
<keyword evidence="7" id="KW-0862">Zinc</keyword>